<accession>A0A2H6NJ82</accession>
<sequence>MRWGGGYTSCSSLCNFYWQHILGQDCGPGIFSLSPRYEKVAKTDLCWWNLKQEGQKPFPVAKKQEWKAGGKNPPALPAVNLQISTRDSKLVARGSFFGR</sequence>
<reference evidence="1" key="2">
    <citation type="submission" date="2017-12" db="EMBL/GenBank/DDBJ databases">
        <title>Coralsnake Venomics: Analyses of Venom Gland Transcriptomes and Proteomes of Six Brazilian Taxa.</title>
        <authorList>
            <person name="Aird S.D."/>
            <person name="Jorge da Silva N."/>
            <person name="Qiu L."/>
            <person name="Villar-Briones A."/>
            <person name="Aparecida-Saddi V."/>
            <person name="Campos-Telles M.P."/>
            <person name="Grau M."/>
            <person name="Mikheyev A.S."/>
        </authorList>
    </citation>
    <scope>NUCLEOTIDE SEQUENCE</scope>
    <source>
        <tissue evidence="1">Venom_gland</tissue>
    </source>
</reference>
<proteinExistence type="predicted"/>
<organism evidence="1">
    <name type="scientific">Micrurus carvalhoi</name>
    <dbReference type="NCBI Taxonomy" id="3147026"/>
    <lineage>
        <taxon>Eukaryota</taxon>
        <taxon>Metazoa</taxon>
        <taxon>Chordata</taxon>
        <taxon>Craniata</taxon>
        <taxon>Vertebrata</taxon>
        <taxon>Euteleostomi</taxon>
        <taxon>Lepidosauria</taxon>
        <taxon>Squamata</taxon>
        <taxon>Bifurcata</taxon>
        <taxon>Unidentata</taxon>
        <taxon>Episquamata</taxon>
        <taxon>Toxicofera</taxon>
        <taxon>Serpentes</taxon>
        <taxon>Colubroidea</taxon>
        <taxon>Elapidae</taxon>
        <taxon>Elapinae</taxon>
        <taxon>Micrurus</taxon>
    </lineage>
</organism>
<evidence type="ECO:0000313" key="1">
    <source>
        <dbReference type="EMBL" id="LAA33734.1"/>
    </source>
</evidence>
<protein>
    <submittedName>
        <fullName evidence="1">Uncharacterized protein</fullName>
    </submittedName>
</protein>
<dbReference type="AlphaFoldDB" id="A0A2H6NJ82"/>
<name>A0A2H6NJ82_9SAUR</name>
<reference evidence="1" key="1">
    <citation type="submission" date="2017-07" db="EMBL/GenBank/DDBJ databases">
        <authorList>
            <person name="Mikheyev A."/>
            <person name="Grau M."/>
        </authorList>
    </citation>
    <scope>NUCLEOTIDE SEQUENCE</scope>
    <source>
        <tissue evidence="1">Venom_gland</tissue>
    </source>
</reference>
<dbReference type="EMBL" id="IACI01113831">
    <property type="protein sequence ID" value="LAA33734.1"/>
    <property type="molecule type" value="Transcribed_RNA"/>
</dbReference>